<dbReference type="PATRIC" id="fig|1150469.3.peg.3240"/>
<organism evidence="1 2">
    <name type="scientific">Pararhodospirillum photometricum DSM 122</name>
    <dbReference type="NCBI Taxonomy" id="1150469"/>
    <lineage>
        <taxon>Bacteria</taxon>
        <taxon>Pseudomonadati</taxon>
        <taxon>Pseudomonadota</taxon>
        <taxon>Alphaproteobacteria</taxon>
        <taxon>Rhodospirillales</taxon>
        <taxon>Rhodospirillaceae</taxon>
        <taxon>Pararhodospirillum</taxon>
    </lineage>
</organism>
<accession>H6SPG9</accession>
<proteinExistence type="predicted"/>
<name>H6SPG9_PARPM</name>
<reference evidence="1 2" key="1">
    <citation type="submission" date="2012-02" db="EMBL/GenBank/DDBJ databases">
        <title>Shotgun genome sequence of Phaeospirillum photometricum DSM 122.</title>
        <authorList>
            <person name="Duquesne K."/>
            <person name="Sturgis J."/>
        </authorList>
    </citation>
    <scope>NUCLEOTIDE SEQUENCE [LARGE SCALE GENOMIC DNA]</scope>
    <source>
        <strain evidence="2">DSM122</strain>
    </source>
</reference>
<dbReference type="KEGG" id="rpm:RSPPHO_02868"/>
<gene>
    <name evidence="1" type="ORF">RSPPHO_02868</name>
</gene>
<keyword evidence="2" id="KW-1185">Reference proteome</keyword>
<dbReference type="STRING" id="1150469.RSPPHO_02868"/>
<evidence type="ECO:0000313" key="2">
    <source>
        <dbReference type="Proteomes" id="UP000033220"/>
    </source>
</evidence>
<sequence>MQTRQSWEASAMALCSKQCPTCIQRVTVRIEHEEKGEALSHVTAFRETASVLDLYHQMAQDLGEADGVAVILSVSGVEIAVSCPRARSPIEMEAVFF</sequence>
<dbReference type="EMBL" id="HE663493">
    <property type="protein sequence ID" value="CCG09494.1"/>
    <property type="molecule type" value="Genomic_DNA"/>
</dbReference>
<dbReference type="AlphaFoldDB" id="H6SPG9"/>
<protein>
    <submittedName>
        <fullName evidence="1">Uncharacterized protein</fullName>
    </submittedName>
</protein>
<evidence type="ECO:0000313" key="1">
    <source>
        <dbReference type="EMBL" id="CCG09494.1"/>
    </source>
</evidence>
<dbReference type="Proteomes" id="UP000033220">
    <property type="component" value="Chromosome DSM 122"/>
</dbReference>
<dbReference type="HOGENOM" id="CLU_2344795_0_0_5"/>